<dbReference type="EMBL" id="JARKIF010000005">
    <property type="protein sequence ID" value="KAJ7638915.1"/>
    <property type="molecule type" value="Genomic_DNA"/>
</dbReference>
<gene>
    <name evidence="2" type="ORF">FB45DRAFT_1055125</name>
</gene>
<evidence type="ECO:0000256" key="1">
    <source>
        <dbReference type="SAM" id="MobiDB-lite"/>
    </source>
</evidence>
<reference evidence="2" key="1">
    <citation type="submission" date="2023-03" db="EMBL/GenBank/DDBJ databases">
        <title>Massive genome expansion in bonnet fungi (Mycena s.s.) driven by repeated elements and novel gene families across ecological guilds.</title>
        <authorList>
            <consortium name="Lawrence Berkeley National Laboratory"/>
            <person name="Harder C.B."/>
            <person name="Miyauchi S."/>
            <person name="Viragh M."/>
            <person name="Kuo A."/>
            <person name="Thoen E."/>
            <person name="Andreopoulos B."/>
            <person name="Lu D."/>
            <person name="Skrede I."/>
            <person name="Drula E."/>
            <person name="Henrissat B."/>
            <person name="Morin E."/>
            <person name="Kohler A."/>
            <person name="Barry K."/>
            <person name="LaButti K."/>
            <person name="Morin E."/>
            <person name="Salamov A."/>
            <person name="Lipzen A."/>
            <person name="Mereny Z."/>
            <person name="Hegedus B."/>
            <person name="Baldrian P."/>
            <person name="Stursova M."/>
            <person name="Weitz H."/>
            <person name="Taylor A."/>
            <person name="Grigoriev I.V."/>
            <person name="Nagy L.G."/>
            <person name="Martin F."/>
            <person name="Kauserud H."/>
        </authorList>
    </citation>
    <scope>NUCLEOTIDE SEQUENCE</scope>
    <source>
        <strain evidence="2">9284</strain>
    </source>
</reference>
<name>A0AAD7C4R3_9AGAR</name>
<comment type="caution">
    <text evidence="2">The sequence shown here is derived from an EMBL/GenBank/DDBJ whole genome shotgun (WGS) entry which is preliminary data.</text>
</comment>
<evidence type="ECO:0000313" key="3">
    <source>
        <dbReference type="Proteomes" id="UP001221142"/>
    </source>
</evidence>
<dbReference type="AlphaFoldDB" id="A0AAD7C4R3"/>
<proteinExistence type="predicted"/>
<keyword evidence="3" id="KW-1185">Reference proteome</keyword>
<evidence type="ECO:0000313" key="2">
    <source>
        <dbReference type="EMBL" id="KAJ7638915.1"/>
    </source>
</evidence>
<sequence>PLLSNSWLFHCSTPLSPLAQVSSLSLSSLLFKVLRDGTGRYAQGSQESQDDRPQKHRRSARPPHVNQRLPRPQLLVKSASDQERWLSAKSENIRSRRTCYYENSHLLVWFAKSRTK</sequence>
<dbReference type="Proteomes" id="UP001221142">
    <property type="component" value="Unassembled WGS sequence"/>
</dbReference>
<feature type="non-terminal residue" evidence="2">
    <location>
        <position position="116"/>
    </location>
</feature>
<accession>A0AAD7C4R3</accession>
<protein>
    <submittedName>
        <fullName evidence="2">Uncharacterized protein</fullName>
    </submittedName>
</protein>
<organism evidence="2 3">
    <name type="scientific">Roridomyces roridus</name>
    <dbReference type="NCBI Taxonomy" id="1738132"/>
    <lineage>
        <taxon>Eukaryota</taxon>
        <taxon>Fungi</taxon>
        <taxon>Dikarya</taxon>
        <taxon>Basidiomycota</taxon>
        <taxon>Agaricomycotina</taxon>
        <taxon>Agaricomycetes</taxon>
        <taxon>Agaricomycetidae</taxon>
        <taxon>Agaricales</taxon>
        <taxon>Marasmiineae</taxon>
        <taxon>Mycenaceae</taxon>
        <taxon>Roridomyces</taxon>
    </lineage>
</organism>
<feature type="region of interest" description="Disordered" evidence="1">
    <location>
        <begin position="40"/>
        <end position="73"/>
    </location>
</feature>